<proteinExistence type="predicted"/>
<dbReference type="NCBIfam" id="NF009901">
    <property type="entry name" value="PRK13364.1"/>
    <property type="match status" value="1"/>
</dbReference>
<gene>
    <name evidence="2" type="ORF">AACH11_19195</name>
</gene>
<dbReference type="Proteomes" id="UP001368500">
    <property type="component" value="Unassembled WGS sequence"/>
</dbReference>
<comment type="caution">
    <text evidence="2">The sequence shown here is derived from an EMBL/GenBank/DDBJ whole genome shotgun (WGS) entry which is preliminary data.</text>
</comment>
<dbReference type="Pfam" id="PF02900">
    <property type="entry name" value="LigB"/>
    <property type="match status" value="1"/>
</dbReference>
<feature type="domain" description="Extradiol ring-cleavage dioxygenase class III enzyme subunit B" evidence="1">
    <location>
        <begin position="8"/>
        <end position="268"/>
    </location>
</feature>
<dbReference type="SUPFAM" id="SSF53213">
    <property type="entry name" value="LigB-like"/>
    <property type="match status" value="1"/>
</dbReference>
<dbReference type="EMBL" id="JBBUTF010000019">
    <property type="protein sequence ID" value="MEK8028093.1"/>
    <property type="molecule type" value="Genomic_DNA"/>
</dbReference>
<keyword evidence="2" id="KW-0560">Oxidoreductase</keyword>
<sequence length="278" mass="31237">MARIIGGITTSHVPAIGGAIAKSLQQDPYWKPFFDGFVPVRQWIAETRPDTVVVVYNDHGLNFFLDQMPTFAIGCASEYRNADEGWGIPQVPAFRGQTPLSWHLVQQLVDDEFDPVTCQEMVVDHAFTLPMALLWPDQKWPVKVVPVCLNTVQAPILSARRCWKLGQSLRRGIESWDSDERVLVLGTGGLSHQLDGERAGFINKPFDLQFMDSLAENPTWATQFDTHQLVEQAGTQGIELLMWLTARGMLGERVAELHRNYHIPISNTAAGLMLFEPR</sequence>
<accession>A0ABU9BHS0</accession>
<evidence type="ECO:0000313" key="3">
    <source>
        <dbReference type="Proteomes" id="UP001368500"/>
    </source>
</evidence>
<reference evidence="2 3" key="1">
    <citation type="submission" date="2024-04" db="EMBL/GenBank/DDBJ databases">
        <title>Novel species of the genus Ideonella isolated from streams.</title>
        <authorList>
            <person name="Lu H."/>
        </authorList>
    </citation>
    <scope>NUCLEOTIDE SEQUENCE [LARGE SCALE GENOMIC DNA]</scope>
    <source>
        <strain evidence="2 3">BYS139W</strain>
    </source>
</reference>
<evidence type="ECO:0000313" key="2">
    <source>
        <dbReference type="EMBL" id="MEK8028093.1"/>
    </source>
</evidence>
<dbReference type="GO" id="GO:0051213">
    <property type="term" value="F:dioxygenase activity"/>
    <property type="evidence" value="ECO:0007669"/>
    <property type="project" value="UniProtKB-KW"/>
</dbReference>
<dbReference type="InterPro" id="IPR004183">
    <property type="entry name" value="Xdiol_dOase_suB"/>
</dbReference>
<dbReference type="NCBIfam" id="NF009902">
    <property type="entry name" value="PRK13365.1"/>
    <property type="match status" value="1"/>
</dbReference>
<keyword evidence="2" id="KW-0223">Dioxygenase</keyword>
<name>A0ABU9BHS0_9BURK</name>
<dbReference type="RefSeq" id="WP_341375877.1">
    <property type="nucleotide sequence ID" value="NZ_JBBUTF010000019.1"/>
</dbReference>
<keyword evidence="3" id="KW-1185">Reference proteome</keyword>
<dbReference type="Gene3D" id="3.40.830.10">
    <property type="entry name" value="LigB-like"/>
    <property type="match status" value="1"/>
</dbReference>
<organism evidence="2 3">
    <name type="scientific">Pseudaquabacterium rugosum</name>
    <dbReference type="NCBI Taxonomy" id="2984194"/>
    <lineage>
        <taxon>Bacteria</taxon>
        <taxon>Pseudomonadati</taxon>
        <taxon>Pseudomonadota</taxon>
        <taxon>Betaproteobacteria</taxon>
        <taxon>Burkholderiales</taxon>
        <taxon>Sphaerotilaceae</taxon>
        <taxon>Pseudaquabacterium</taxon>
    </lineage>
</organism>
<evidence type="ECO:0000259" key="1">
    <source>
        <dbReference type="Pfam" id="PF02900"/>
    </source>
</evidence>
<protein>
    <submittedName>
        <fullName evidence="2">Class III extradiol dioxygenase family protein</fullName>
    </submittedName>
</protein>